<dbReference type="EMBL" id="AP009384">
    <property type="protein sequence ID" value="BAF86122.1"/>
    <property type="molecule type" value="Genomic_DNA"/>
</dbReference>
<dbReference type="PANTHER" id="PTHR36838">
    <property type="entry name" value="AUXIN EFFLUX CARRIER FAMILY PROTEIN"/>
    <property type="match status" value="1"/>
</dbReference>
<dbReference type="Proteomes" id="UP000000270">
    <property type="component" value="Chromosome"/>
</dbReference>
<evidence type="ECO:0000313" key="9">
    <source>
        <dbReference type="Proteomes" id="UP000000270"/>
    </source>
</evidence>
<reference evidence="8 9" key="3">
    <citation type="journal article" date="2008" name="BMC Genomics">
        <title>The genome of the versatile nitrogen fixer Azorhizobium caulinodans ORS571.</title>
        <authorList>
            <person name="Lee KB."/>
            <person name="Backer P.D."/>
            <person name="Aono T."/>
            <person name="Liu CT."/>
            <person name="Suzuki S."/>
            <person name="Suzuki T."/>
            <person name="Kaneko T."/>
            <person name="Yamada M."/>
            <person name="Tabata S."/>
            <person name="Kupfer D.M."/>
            <person name="Najar F.Z."/>
            <person name="Wiley G.B."/>
            <person name="Roe B."/>
            <person name="Binnewies T.T."/>
            <person name="Ussery D.W."/>
            <person name="D'Haeze W."/>
            <person name="Herder J.D."/>
            <person name="Gevers D."/>
            <person name="Vereecke D."/>
            <person name="Holsters M."/>
            <person name="Oyaizu H."/>
        </authorList>
    </citation>
    <scope>NUCLEOTIDE SEQUENCE [LARGE SCALE GENOMIC DNA]</scope>
    <source>
        <strain evidence="9">ATCC 43989 / DSM 5975 / JCM 20966 / LMG 6465 / NBRC 14845 / NCIMB 13405 / ORS 571</strain>
    </source>
</reference>
<reference evidence="8 9" key="5">
    <citation type="journal article" date="2010" name="Appl. Environ. Microbiol.">
        <title>phrR-like gene praR of Azorhizobium caulinodans ORS571 is essential for symbiosis with Sesbania rostrata and is involved in expression of reb genes.</title>
        <authorList>
            <person name="Akiba N."/>
            <person name="Aono T."/>
            <person name="Toyazaki H."/>
            <person name="Sato S."/>
            <person name="Oyaizu H."/>
        </authorList>
    </citation>
    <scope>NUCLEOTIDE SEQUENCE [LARGE SCALE GENOMIC DNA]</scope>
    <source>
        <strain evidence="9">ATCC 43989 / DSM 5975 / JCM 20966 / LMG 6465 / NBRC 14845 / NCIMB 13405 / ORS 571</strain>
    </source>
</reference>
<evidence type="ECO:0000256" key="6">
    <source>
        <dbReference type="ARBA" id="ARBA00023136"/>
    </source>
</evidence>
<keyword evidence="5 7" id="KW-1133">Transmembrane helix</keyword>
<feature type="transmembrane region" description="Helical" evidence="7">
    <location>
        <begin position="232"/>
        <end position="250"/>
    </location>
</feature>
<dbReference type="Pfam" id="PF03547">
    <property type="entry name" value="Mem_trans"/>
    <property type="match status" value="1"/>
</dbReference>
<reference evidence="9" key="2">
    <citation type="submission" date="2007-04" db="EMBL/GenBank/DDBJ databases">
        <title>Complete genome sequence of the nitrogen-fixing bacterium Azorhizobium caulinodans ORS571.</title>
        <authorList>
            <person name="Lee K.B."/>
            <person name="Backer P.D."/>
            <person name="Aono T."/>
            <person name="Liu C.T."/>
            <person name="Suzuki S."/>
            <person name="Suzuki T."/>
            <person name="Kaneko T."/>
            <person name="Yamada M."/>
            <person name="Tabata S."/>
            <person name="Kupfer D.M."/>
            <person name="Najar F.Z."/>
            <person name="Wiley G.B."/>
            <person name="Roe B."/>
            <person name="Binnewies T."/>
            <person name="Ussery D."/>
            <person name="Vereecke D."/>
            <person name="Gevers D."/>
            <person name="Holsters M."/>
            <person name="Oyaizu H."/>
        </authorList>
    </citation>
    <scope>NUCLEOTIDE SEQUENCE [LARGE SCALE GENOMIC DNA]</scope>
    <source>
        <strain evidence="9">ATCC 43989 / DSM 5975 / JCM 20966 / LMG 6465 / NBRC 14845 / NCIMB 13405 / ORS 571</strain>
    </source>
</reference>
<sequence>MAYPALARALLTEPHRPRVACGPVQGFSMFAVMTGALLPVVFLMFLGWLGGRKGYFRREDVNVFAALVMRFALPFSLFLGALNTPPEKLQNLPFILCMAFGFVGTYIVALVIARLAFRHDLKTSAIQALVCTFPDMAYFGAPILLAVCGPSGFLAVLVGNLITSFIILPLTIVLSRWGEMASGPDESGVADILKSSLWRTVTNQMVWLPILGVILSFSGVTLPAALKHSVELVATTAGGVSLLALGLMFFGERPSVNLDVTVNVGMKNVLQPALMALGIFLFGVDAEFARQALIVGAVPTAIAASMFAVRNRTYAMPASDSVVIGTVLAVFTEAFLIAVVL</sequence>
<keyword evidence="6 7" id="KW-0472">Membrane</keyword>
<feature type="transmembrane region" description="Helical" evidence="7">
    <location>
        <begin position="288"/>
        <end position="309"/>
    </location>
</feature>
<feature type="transmembrane region" description="Helical" evidence="7">
    <location>
        <begin position="262"/>
        <end position="282"/>
    </location>
</feature>
<feature type="transmembrane region" description="Helical" evidence="7">
    <location>
        <begin position="92"/>
        <end position="113"/>
    </location>
</feature>
<reference evidence="8 9" key="1">
    <citation type="journal article" date="2007" name="Appl. Environ. Microbiol.">
        <title>Rhizobial factors required for stem nodule maturation and maintenance in Sesbania rostrata-Azorhizobium caulinodans ORS571 symbiosis.</title>
        <authorList>
            <person name="Suzuki S."/>
            <person name="Aono T."/>
            <person name="Lee KB."/>
            <person name="Suzuki T."/>
            <person name="Liu CT."/>
            <person name="Miwa H."/>
            <person name="Wakao S."/>
            <person name="Iki T."/>
            <person name="Oyaizu H."/>
        </authorList>
    </citation>
    <scope>NUCLEOTIDE SEQUENCE [LARGE SCALE GENOMIC DNA]</scope>
    <source>
        <strain evidence="9">ATCC 43989 / DSM 5975 / JCM 20966 / LMG 6465 / NBRC 14845 / NCIMB 13405 / ORS 571</strain>
    </source>
</reference>
<organism evidence="8 9">
    <name type="scientific">Azorhizobium caulinodans (strain ATCC 43989 / DSM 5975 / JCM 20966 / LMG 6465 / NBRC 14845 / NCIMB 13405 / ORS 571)</name>
    <dbReference type="NCBI Taxonomy" id="438753"/>
    <lineage>
        <taxon>Bacteria</taxon>
        <taxon>Pseudomonadati</taxon>
        <taxon>Pseudomonadota</taxon>
        <taxon>Alphaproteobacteria</taxon>
        <taxon>Hyphomicrobiales</taxon>
        <taxon>Xanthobacteraceae</taxon>
        <taxon>Azorhizobium</taxon>
    </lineage>
</organism>
<gene>
    <name evidence="8" type="ordered locus">AZC_0124</name>
</gene>
<evidence type="ECO:0000256" key="1">
    <source>
        <dbReference type="ARBA" id="ARBA00004141"/>
    </source>
</evidence>
<keyword evidence="9" id="KW-1185">Reference proteome</keyword>
<feature type="transmembrane region" description="Helical" evidence="7">
    <location>
        <begin position="321"/>
        <end position="340"/>
    </location>
</feature>
<dbReference type="STRING" id="438753.AZC_0124"/>
<feature type="transmembrane region" description="Helical" evidence="7">
    <location>
        <begin position="153"/>
        <end position="174"/>
    </location>
</feature>
<dbReference type="InterPro" id="IPR004776">
    <property type="entry name" value="Mem_transp_PIN-like"/>
</dbReference>
<protein>
    <submittedName>
        <fullName evidence="8">Putative transporter</fullName>
    </submittedName>
</protein>
<dbReference type="PANTHER" id="PTHR36838:SF1">
    <property type="entry name" value="SLR1864 PROTEIN"/>
    <property type="match status" value="1"/>
</dbReference>
<feature type="transmembrane region" description="Helical" evidence="7">
    <location>
        <begin position="206"/>
        <end position="226"/>
    </location>
</feature>
<evidence type="ECO:0000256" key="3">
    <source>
        <dbReference type="ARBA" id="ARBA00022475"/>
    </source>
</evidence>
<evidence type="ECO:0000256" key="4">
    <source>
        <dbReference type="ARBA" id="ARBA00022692"/>
    </source>
</evidence>
<keyword evidence="2" id="KW-0813">Transport</keyword>
<feature type="transmembrane region" description="Helical" evidence="7">
    <location>
        <begin position="27"/>
        <end position="49"/>
    </location>
</feature>
<evidence type="ECO:0000256" key="2">
    <source>
        <dbReference type="ARBA" id="ARBA00022448"/>
    </source>
</evidence>
<keyword evidence="4 7" id="KW-0812">Transmembrane</keyword>
<evidence type="ECO:0000256" key="5">
    <source>
        <dbReference type="ARBA" id="ARBA00022989"/>
    </source>
</evidence>
<proteinExistence type="predicted"/>
<feature type="transmembrane region" description="Helical" evidence="7">
    <location>
        <begin position="125"/>
        <end position="147"/>
    </location>
</feature>
<comment type="subcellular location">
    <subcellularLocation>
        <location evidence="1">Membrane</location>
        <topology evidence="1">Multi-pass membrane protein</topology>
    </subcellularLocation>
</comment>
<name>A8IGR5_AZOC5</name>
<dbReference type="eggNOG" id="COG0679">
    <property type="taxonomic scope" value="Bacteria"/>
</dbReference>
<feature type="transmembrane region" description="Helical" evidence="7">
    <location>
        <begin position="61"/>
        <end position="80"/>
    </location>
</feature>
<reference evidence="8 9" key="6">
    <citation type="journal article" date="2011" name="Appl. Environ. Microbiol.">
        <title>Involvement of the azorhizobial chromosome partition gene (parA) in the onset of bacteroid differentiation during Sesbania rostrata stem nodule development.</title>
        <authorList>
            <person name="Liu CT."/>
            <person name="Lee KB."/>
            <person name="Wang YS."/>
            <person name="Peng MH."/>
            <person name="Lee KT."/>
            <person name="Suzuki S."/>
            <person name="Suzuki T."/>
            <person name="Oyaizu H."/>
        </authorList>
    </citation>
    <scope>NUCLEOTIDE SEQUENCE [LARGE SCALE GENOMIC DNA]</scope>
    <source>
        <strain evidence="9">ATCC 43989 / DSM 5975 / JCM 20966 / LMG 6465 / NBRC 14845 / NCIMB 13405 / ORS 571</strain>
    </source>
</reference>
<accession>A8IGR5</accession>
<reference evidence="8 9" key="4">
    <citation type="journal article" date="2009" name="Appl. Environ. Microbiol.">
        <title>Comparative genome-wide transcriptional profiling of Azorhizobium caulinodans ORS571 grown under free-living and symbiotic conditions.</title>
        <authorList>
            <person name="Tsukada S."/>
            <person name="Aono T."/>
            <person name="Akiba N."/>
            <person name="Lee KB."/>
            <person name="Liu CT."/>
            <person name="Toyazaki H."/>
            <person name="Oyaizu H."/>
        </authorList>
    </citation>
    <scope>NUCLEOTIDE SEQUENCE [LARGE SCALE GENOMIC DNA]</scope>
    <source>
        <strain evidence="9">ATCC 43989 / DSM 5975 / JCM 20966 / LMG 6465 / NBRC 14845 / NCIMB 13405 / ORS 571</strain>
    </source>
</reference>
<dbReference type="HOGENOM" id="CLU_056175_0_1_5"/>
<dbReference type="GO" id="GO:0055085">
    <property type="term" value="P:transmembrane transport"/>
    <property type="evidence" value="ECO:0007669"/>
    <property type="project" value="InterPro"/>
</dbReference>
<dbReference type="GO" id="GO:0016020">
    <property type="term" value="C:membrane"/>
    <property type="evidence" value="ECO:0007669"/>
    <property type="project" value="UniProtKB-SubCell"/>
</dbReference>
<evidence type="ECO:0000256" key="7">
    <source>
        <dbReference type="SAM" id="Phobius"/>
    </source>
</evidence>
<keyword evidence="3" id="KW-1003">Cell membrane</keyword>
<dbReference type="KEGG" id="azc:AZC_0124"/>
<evidence type="ECO:0000313" key="8">
    <source>
        <dbReference type="EMBL" id="BAF86122.1"/>
    </source>
</evidence>
<dbReference type="AlphaFoldDB" id="A8IGR5"/>